<name>A0A4Q7MZH8_9BACT</name>
<dbReference type="Pfam" id="PF16132">
    <property type="entry name" value="DUF4843"/>
    <property type="match status" value="1"/>
</dbReference>
<accession>A0A4Q7MZH8</accession>
<sequence length="234" mass="26796">MLMKRSYIFYSILITVFISCKKENMDVYKSGHYIQFTNSLADTTNLSFFFYPGKEEVTLALPLRLIGTMPEGNLQYQLKVDPKVTTAEAKHYSLPASFDFRQGLAIDTAYLTIKKSPELATTTYLLAIDIASTSDVQPGQTTYARRIFRINDMVTKPSWWDSNMDRFYLGVYTERKFRKFMEFTGVGDLSEKSDTEKTELIKRFKYFLIQMKDAGTPVLEDDGSDMLSTIPIAG</sequence>
<gene>
    <name evidence="1" type="ORF">EV199_4565</name>
</gene>
<organism evidence="1 2">
    <name type="scientific">Pseudobacter ginsenosidimutans</name>
    <dbReference type="NCBI Taxonomy" id="661488"/>
    <lineage>
        <taxon>Bacteria</taxon>
        <taxon>Pseudomonadati</taxon>
        <taxon>Bacteroidota</taxon>
        <taxon>Chitinophagia</taxon>
        <taxon>Chitinophagales</taxon>
        <taxon>Chitinophagaceae</taxon>
        <taxon>Pseudobacter</taxon>
    </lineage>
</organism>
<keyword evidence="2" id="KW-1185">Reference proteome</keyword>
<dbReference type="AlphaFoldDB" id="A0A4Q7MZH8"/>
<protein>
    <submittedName>
        <fullName evidence="1">Uncharacterized protein DUF4843</fullName>
    </submittedName>
</protein>
<reference evidence="1 2" key="1">
    <citation type="submission" date="2019-02" db="EMBL/GenBank/DDBJ databases">
        <title>Genomic Encyclopedia of Type Strains, Phase IV (KMG-IV): sequencing the most valuable type-strain genomes for metagenomic binning, comparative biology and taxonomic classification.</title>
        <authorList>
            <person name="Goeker M."/>
        </authorList>
    </citation>
    <scope>NUCLEOTIDE SEQUENCE [LARGE SCALE GENOMIC DNA]</scope>
    <source>
        <strain evidence="1 2">DSM 18116</strain>
    </source>
</reference>
<dbReference type="InterPro" id="IPR032299">
    <property type="entry name" value="DUF4843"/>
</dbReference>
<dbReference type="EMBL" id="SGXA01000002">
    <property type="protein sequence ID" value="RZS72643.1"/>
    <property type="molecule type" value="Genomic_DNA"/>
</dbReference>
<dbReference type="PROSITE" id="PS51257">
    <property type="entry name" value="PROKAR_LIPOPROTEIN"/>
    <property type="match status" value="1"/>
</dbReference>
<comment type="caution">
    <text evidence="1">The sequence shown here is derived from an EMBL/GenBank/DDBJ whole genome shotgun (WGS) entry which is preliminary data.</text>
</comment>
<proteinExistence type="predicted"/>
<dbReference type="Proteomes" id="UP000293874">
    <property type="component" value="Unassembled WGS sequence"/>
</dbReference>
<evidence type="ECO:0000313" key="1">
    <source>
        <dbReference type="EMBL" id="RZS72643.1"/>
    </source>
</evidence>
<evidence type="ECO:0000313" key="2">
    <source>
        <dbReference type="Proteomes" id="UP000293874"/>
    </source>
</evidence>